<dbReference type="Gene3D" id="3.20.20.70">
    <property type="entry name" value="Aldolase class I"/>
    <property type="match status" value="1"/>
</dbReference>
<evidence type="ECO:0000256" key="2">
    <source>
        <dbReference type="ARBA" id="ARBA00022642"/>
    </source>
</evidence>
<feature type="domain" description="Nicotinate/nicotinamide phosphoribosyltransferase" evidence="10">
    <location>
        <begin position="181"/>
        <end position="453"/>
    </location>
</feature>
<dbReference type="CDD" id="cd01569">
    <property type="entry name" value="PBEF_like"/>
    <property type="match status" value="1"/>
</dbReference>
<dbReference type="InterPro" id="IPR013785">
    <property type="entry name" value="Aldolase_TIM"/>
</dbReference>
<dbReference type="PANTHER" id="PTHR43816">
    <property type="entry name" value="NICOTINAMIDE PHOSPHORIBOSYLTRANSFERASE"/>
    <property type="match status" value="1"/>
</dbReference>
<dbReference type="InterPro" id="IPR041525">
    <property type="entry name" value="N/Namide_PRibTrfase"/>
</dbReference>
<evidence type="ECO:0000313" key="13">
    <source>
        <dbReference type="Proteomes" id="UP000005508"/>
    </source>
</evidence>
<feature type="binding site" evidence="9">
    <location>
        <begin position="303"/>
        <end position="305"/>
    </location>
    <ligand>
        <name>beta-nicotinamide D-ribonucleotide</name>
        <dbReference type="ChEBI" id="CHEBI:14649"/>
    </ligand>
</feature>
<feature type="binding site" evidence="9">
    <location>
        <position position="303"/>
    </location>
    <ligand>
        <name>diphosphate</name>
        <dbReference type="ChEBI" id="CHEBI:33019"/>
    </ligand>
</feature>
<accession>G4A6H5</accession>
<keyword evidence="4 12" id="KW-0808">Transferase</keyword>
<dbReference type="InterPro" id="IPR036068">
    <property type="entry name" value="Nicotinate_pribotase-like_C"/>
</dbReference>
<dbReference type="PIRSF" id="PIRSF005943">
    <property type="entry name" value="NMPRT"/>
    <property type="match status" value="1"/>
</dbReference>
<sequence length="470" mass="52897">MYYFYRCKMYTSNLTNLILNTDSYKASHWLQYPPDSEYVSFYIEARKSEFDVVFFGLQAFLKEYLTKPITLQDINEAENLLIAHGLPFNRQGWLGILEKYKGYLPLRIQSVAEGLVLPTGNVVCQVVNTDPEFFWLPSYLETALLRGIYYPATVASLSYYCKQILKRALERSADDLSGLPFKLHDFGARGASSLESVVLGSLAHLVNFCGTDSLSGIIGAARWYEVENMPAFSIPAAEHSTITSWGKENEIAAYENIFQQFAGKYPAFAIVSDSYDLWQVVNEVWGGRFKQQISQMSGTLIIRPDSGEPGTVICRVLDILAEKFGARINSKGYKVLPDCIRVIQGDGINYTSLTHILDAVMAHGFSVDNVNFGMGGGLLQQVNRDMMGWAMKASAVSIAGKWRDVYKDPVTGAEKRSKKGRLALVKRDGEYLTLREEEVDKHENLLRTVYLNGKLLHIETLEQIRQRTNG</sequence>
<feature type="binding site" evidence="9">
    <location>
        <begin position="345"/>
        <end position="346"/>
    </location>
    <ligand>
        <name>beta-nicotinamide D-ribonucleotide</name>
        <dbReference type="ChEBI" id="CHEBI:14649"/>
    </ligand>
</feature>
<dbReference type="PANTHER" id="PTHR43816:SF1">
    <property type="entry name" value="NICOTINAMIDE PHOSPHORIBOSYLTRANSFERASE"/>
    <property type="match status" value="1"/>
</dbReference>
<dbReference type="GO" id="GO:0047280">
    <property type="term" value="F:nicotinamide phosphoribosyltransferase activity"/>
    <property type="evidence" value="ECO:0007669"/>
    <property type="project" value="UniProtKB-EC"/>
</dbReference>
<evidence type="ECO:0000256" key="7">
    <source>
        <dbReference type="ARBA" id="ARBA00035036"/>
    </source>
</evidence>
<gene>
    <name evidence="12" type="ORF">SC1083_0415</name>
</gene>
<dbReference type="InterPro" id="IPR016471">
    <property type="entry name" value="Nicotinamide_PRibTrfase"/>
</dbReference>
<protein>
    <recommendedName>
        <fullName evidence="7">Nicotinamide phosphoribosyltransferase</fullName>
        <ecNumber evidence="6">2.4.2.12</ecNumber>
    </recommendedName>
</protein>
<evidence type="ECO:0000256" key="9">
    <source>
        <dbReference type="PIRSR" id="PIRSR005943-1"/>
    </source>
</evidence>
<dbReference type="Pfam" id="PF04095">
    <property type="entry name" value="NAPRTase"/>
    <property type="match status" value="1"/>
</dbReference>
<dbReference type="PATRIC" id="fig|907488.3.peg.410"/>
<evidence type="ECO:0000256" key="3">
    <source>
        <dbReference type="ARBA" id="ARBA00022676"/>
    </source>
</evidence>
<evidence type="ECO:0000256" key="1">
    <source>
        <dbReference type="ARBA" id="ARBA00010897"/>
    </source>
</evidence>
<evidence type="ECO:0000259" key="11">
    <source>
        <dbReference type="Pfam" id="PF18127"/>
    </source>
</evidence>
<dbReference type="Pfam" id="PF18127">
    <property type="entry name" value="NAMPT_N"/>
    <property type="match status" value="1"/>
</dbReference>
<dbReference type="NCBIfam" id="NF006629">
    <property type="entry name" value="PRK09198.1"/>
    <property type="match status" value="1"/>
</dbReference>
<feature type="domain" description="Nicotinamide phosphoribosyltransferase N-terminal" evidence="11">
    <location>
        <begin position="16"/>
        <end position="108"/>
    </location>
</feature>
<dbReference type="EMBL" id="AEJM01000014">
    <property type="protein sequence ID" value="EGY34712.1"/>
    <property type="molecule type" value="Genomic_DNA"/>
</dbReference>
<dbReference type="SMR" id="G4A6H5"/>
<dbReference type="SUPFAM" id="SSF51690">
    <property type="entry name" value="Nicotinate/Quinolinate PRTase C-terminal domain-like"/>
    <property type="match status" value="1"/>
</dbReference>
<dbReference type="GO" id="GO:0009435">
    <property type="term" value="P:NAD+ biosynthetic process"/>
    <property type="evidence" value="ECO:0007669"/>
    <property type="project" value="InterPro"/>
</dbReference>
<feature type="binding site" evidence="9">
    <location>
        <position position="189"/>
    </location>
    <ligand>
        <name>diphosphate</name>
        <dbReference type="ChEBI" id="CHEBI:33019"/>
    </ligand>
</feature>
<dbReference type="Proteomes" id="UP000005508">
    <property type="component" value="Unassembled WGS sequence"/>
</dbReference>
<evidence type="ECO:0000259" key="10">
    <source>
        <dbReference type="Pfam" id="PF04095"/>
    </source>
</evidence>
<evidence type="ECO:0000256" key="8">
    <source>
        <dbReference type="ARBA" id="ARBA00047835"/>
    </source>
</evidence>
<comment type="caution">
    <text evidence="12">The sequence shown here is derived from an EMBL/GenBank/DDBJ whole genome shotgun (WGS) entry which is preliminary data.</text>
</comment>
<reference evidence="12 13" key="1">
    <citation type="submission" date="2010-10" db="EMBL/GenBank/DDBJ databases">
        <authorList>
            <person name="Chen C."/>
            <person name="Kittichotirat W."/>
            <person name="Asikainen S."/>
            <person name="Bumgarner R."/>
        </authorList>
    </citation>
    <scope>NUCLEOTIDE SEQUENCE [LARGE SCALE GENOMIC DNA]</scope>
    <source>
        <strain evidence="12 13">SC1083</strain>
    </source>
</reference>
<name>G4A6H5_AGGAC</name>
<comment type="similarity">
    <text evidence="1">Belongs to the NAPRTase family.</text>
</comment>
<feature type="binding site" evidence="9">
    <location>
        <position position="212"/>
    </location>
    <ligand>
        <name>beta-nicotinamide D-ribonucleotide</name>
        <dbReference type="ChEBI" id="CHEBI:14649"/>
    </ligand>
</feature>
<evidence type="ECO:0000256" key="4">
    <source>
        <dbReference type="ARBA" id="ARBA00022679"/>
    </source>
</evidence>
<feature type="binding site" evidence="9">
    <location>
        <position position="239"/>
    </location>
    <ligand>
        <name>diphosphate</name>
        <dbReference type="ChEBI" id="CHEBI:33019"/>
    </ligand>
</feature>
<proteinExistence type="inferred from homology"/>
<organism evidence="12 13">
    <name type="scientific">Aggregatibacter actinomycetemcomitans serotype e str. SC1083</name>
    <dbReference type="NCBI Taxonomy" id="907488"/>
    <lineage>
        <taxon>Bacteria</taxon>
        <taxon>Pseudomonadati</taxon>
        <taxon>Pseudomonadota</taxon>
        <taxon>Gammaproteobacteria</taxon>
        <taxon>Pasteurellales</taxon>
        <taxon>Pasteurellaceae</taxon>
        <taxon>Aggregatibacter</taxon>
    </lineage>
</organism>
<evidence type="ECO:0000313" key="12">
    <source>
        <dbReference type="EMBL" id="EGY34712.1"/>
    </source>
</evidence>
<feature type="binding site" evidence="9">
    <location>
        <position position="384"/>
    </location>
    <ligand>
        <name>beta-nicotinamide D-ribonucleotide</name>
        <dbReference type="ChEBI" id="CHEBI:14649"/>
    </ligand>
</feature>
<keyword evidence="3 12" id="KW-0328">Glycosyltransferase</keyword>
<dbReference type="AlphaFoldDB" id="G4A6H5"/>
<dbReference type="EC" id="2.4.2.12" evidence="6"/>
<evidence type="ECO:0000256" key="6">
    <source>
        <dbReference type="ARBA" id="ARBA00035024"/>
    </source>
</evidence>
<feature type="binding site" evidence="9">
    <location>
        <position position="376"/>
    </location>
    <ligand>
        <name>beta-nicotinamide D-ribonucleotide</name>
        <dbReference type="ChEBI" id="CHEBI:14649"/>
    </ligand>
</feature>
<comment type="pathway">
    <text evidence="5">Cofactor biosynthesis; NAD(+) biosynthesis; nicotinamide D-ribonucleotide from 5-phospho-alpha-D-ribose 1-diphosphate and nicotinamide: step 1/1.</text>
</comment>
<dbReference type="InterPro" id="IPR041529">
    <property type="entry name" value="DUF5598"/>
</dbReference>
<comment type="catalytic activity">
    <reaction evidence="8">
        <text>beta-nicotinamide D-ribonucleotide + diphosphate = 5-phospho-alpha-D-ribose 1-diphosphate + nicotinamide + H(+)</text>
        <dbReference type="Rhea" id="RHEA:16149"/>
        <dbReference type="ChEBI" id="CHEBI:14649"/>
        <dbReference type="ChEBI" id="CHEBI:15378"/>
        <dbReference type="ChEBI" id="CHEBI:17154"/>
        <dbReference type="ChEBI" id="CHEBI:33019"/>
        <dbReference type="ChEBI" id="CHEBI:58017"/>
        <dbReference type="EC" id="2.4.2.12"/>
    </reaction>
    <physiologicalReaction direction="right-to-left" evidence="8">
        <dbReference type="Rhea" id="RHEA:16151"/>
    </physiologicalReaction>
</comment>
<keyword evidence="2" id="KW-0662">Pyridine nucleotide biosynthesis</keyword>
<evidence type="ECO:0000256" key="5">
    <source>
        <dbReference type="ARBA" id="ARBA00035007"/>
    </source>
</evidence>